<keyword evidence="1" id="KW-0812">Transmembrane</keyword>
<evidence type="ECO:0000313" key="2">
    <source>
        <dbReference type="EMBL" id="KJM63569.1"/>
    </source>
</evidence>
<proteinExistence type="predicted"/>
<reference evidence="2 3" key="1">
    <citation type="submission" date="2015-03" db="EMBL/GenBank/DDBJ databases">
        <authorList>
            <person name="McCorrison J."/>
            <person name="Sanka R."/>
            <person name="Adams M."/>
            <person name="Brinkac L."/>
            <person name="Nierman W."/>
            <person name="Sutton G."/>
            <person name="Nelson K."/>
            <person name="Kiedrowski L."/>
            <person name="Guerrero D."/>
            <person name="Bonomo R."/>
        </authorList>
    </citation>
    <scope>NUCLEOTIDE SEQUENCE [LARGE SCALE GENOMIC DNA]</scope>
    <source>
        <strain evidence="2 3">39373</strain>
    </source>
</reference>
<dbReference type="Proteomes" id="UP000033679">
    <property type="component" value="Unassembled WGS sequence"/>
</dbReference>
<feature type="transmembrane region" description="Helical" evidence="1">
    <location>
        <begin position="6"/>
        <end position="27"/>
    </location>
</feature>
<evidence type="ECO:0000313" key="3">
    <source>
        <dbReference type="Proteomes" id="UP000033679"/>
    </source>
</evidence>
<name>A0A837F966_9ENTR</name>
<accession>A0A837F966</accession>
<comment type="caution">
    <text evidence="2">The sequence shown here is derived from an EMBL/GenBank/DDBJ whole genome shotgun (WGS) entry which is preliminary data.</text>
</comment>
<sequence length="132" mass="15652">MIFNNIYSAGIICLFIAFIGIVISFYIDYRKNYRQVNQIYAILINQQLLKKEDYQTWQNLGFWGFGFLTTILSRVLQGKRVRLTECRWLEPQSCNKIFSDFDLSWVKSYRRKIFIATVIFLLLLILSSINSV</sequence>
<protein>
    <submittedName>
        <fullName evidence="2">Uncharacterized protein</fullName>
    </submittedName>
</protein>
<keyword evidence="1" id="KW-1133">Transmembrane helix</keyword>
<dbReference type="AlphaFoldDB" id="A0A837F966"/>
<organism evidence="2 3">
    <name type="scientific">Enterobacter hormaechei subsp. xiangfangensis</name>
    <dbReference type="NCBI Taxonomy" id="1296536"/>
    <lineage>
        <taxon>Bacteria</taxon>
        <taxon>Pseudomonadati</taxon>
        <taxon>Pseudomonadota</taxon>
        <taxon>Gammaproteobacteria</taxon>
        <taxon>Enterobacterales</taxon>
        <taxon>Enterobacteriaceae</taxon>
        <taxon>Enterobacter</taxon>
        <taxon>Enterobacter cloacae complex</taxon>
    </lineage>
</organism>
<dbReference type="EMBL" id="JZYN01000033">
    <property type="protein sequence ID" value="KJM63569.1"/>
    <property type="molecule type" value="Genomic_DNA"/>
</dbReference>
<evidence type="ECO:0000256" key="1">
    <source>
        <dbReference type="SAM" id="Phobius"/>
    </source>
</evidence>
<feature type="transmembrane region" description="Helical" evidence="1">
    <location>
        <begin position="113"/>
        <end position="129"/>
    </location>
</feature>
<dbReference type="RefSeq" id="WP_045347060.1">
    <property type="nucleotide sequence ID" value="NZ_JAYXUI010000016.1"/>
</dbReference>
<keyword evidence="1" id="KW-0472">Membrane</keyword>
<gene>
    <name evidence="2" type="ORF">SS59_21335</name>
</gene>